<keyword evidence="2" id="KW-1185">Reference proteome</keyword>
<dbReference type="EMBL" id="JYDO01000286">
    <property type="protein sequence ID" value="KRZ65873.1"/>
    <property type="molecule type" value="Genomic_DNA"/>
</dbReference>
<organism evidence="1 2">
    <name type="scientific">Trichinella papuae</name>
    <dbReference type="NCBI Taxonomy" id="268474"/>
    <lineage>
        <taxon>Eukaryota</taxon>
        <taxon>Metazoa</taxon>
        <taxon>Ecdysozoa</taxon>
        <taxon>Nematoda</taxon>
        <taxon>Enoplea</taxon>
        <taxon>Dorylaimia</taxon>
        <taxon>Trichinellida</taxon>
        <taxon>Trichinellidae</taxon>
        <taxon>Trichinella</taxon>
    </lineage>
</organism>
<comment type="caution">
    <text evidence="1">The sequence shown here is derived from an EMBL/GenBank/DDBJ whole genome shotgun (WGS) entry which is preliminary data.</text>
</comment>
<evidence type="ECO:0000313" key="1">
    <source>
        <dbReference type="EMBL" id="KRZ65873.1"/>
    </source>
</evidence>
<gene>
    <name evidence="1" type="ORF">T10_12967</name>
</gene>
<dbReference type="InterPro" id="IPR005312">
    <property type="entry name" value="DUF1759"/>
</dbReference>
<accession>A0A0V1M272</accession>
<dbReference type="AlphaFoldDB" id="A0A0V1M272"/>
<protein>
    <submittedName>
        <fullName evidence="1">Uncharacterized protein</fullName>
    </submittedName>
</protein>
<dbReference type="Proteomes" id="UP000054843">
    <property type="component" value="Unassembled WGS sequence"/>
</dbReference>
<name>A0A0V1M272_9BILA</name>
<evidence type="ECO:0000313" key="2">
    <source>
        <dbReference type="Proteomes" id="UP000054843"/>
    </source>
</evidence>
<reference evidence="1 2" key="1">
    <citation type="submission" date="2015-01" db="EMBL/GenBank/DDBJ databases">
        <title>Evolution of Trichinella species and genotypes.</title>
        <authorList>
            <person name="Korhonen P.K."/>
            <person name="Edoardo P."/>
            <person name="Giuseppe L.R."/>
            <person name="Gasser R.B."/>
        </authorList>
    </citation>
    <scope>NUCLEOTIDE SEQUENCE [LARGE SCALE GENOMIC DNA]</scope>
    <source>
        <strain evidence="1">ISS1980</strain>
    </source>
</reference>
<dbReference type="Pfam" id="PF03564">
    <property type="entry name" value="DUF1759"/>
    <property type="match status" value="1"/>
</dbReference>
<sequence length="156" mass="17727">MLKRQQMRSLKSCSPYKNSIGREGKIRAQVKRASGILQAVRSENLAAEHPTMDWRLIIMVGDTKVQRLSSAAKLTYLRSFLSCDALEVITCLSSSNADHEVAMERLREEFDRPAEVILQQISKLLHVLPKDSGLHAHYKYLRRIIDALTALLKNPQ</sequence>
<proteinExistence type="predicted"/>
<dbReference type="OrthoDB" id="5926354at2759"/>